<reference evidence="2 3" key="1">
    <citation type="submission" date="2024-01" db="EMBL/GenBank/DDBJ databases">
        <title>The genomes of 5 underutilized Papilionoideae crops provide insights into root nodulation and disease resistanc.</title>
        <authorList>
            <person name="Yuan L."/>
        </authorList>
    </citation>
    <scope>NUCLEOTIDE SEQUENCE [LARGE SCALE GENOMIC DNA]</scope>
    <source>
        <strain evidence="2">ZHUSHIDOU_FW_LH</strain>
        <tissue evidence="2">Leaf</tissue>
    </source>
</reference>
<dbReference type="PANTHER" id="PTHR45978:SF2">
    <property type="entry name" value="SPX DOMAIN-CONTAINING PROTEIN 3"/>
    <property type="match status" value="1"/>
</dbReference>
<evidence type="ECO:0000259" key="1">
    <source>
        <dbReference type="PROSITE" id="PS51382"/>
    </source>
</evidence>
<dbReference type="PROSITE" id="PS51382">
    <property type="entry name" value="SPX"/>
    <property type="match status" value="1"/>
</dbReference>
<proteinExistence type="predicted"/>
<organism evidence="2 3">
    <name type="scientific">Crotalaria pallida</name>
    <name type="common">Smooth rattlebox</name>
    <name type="synonym">Crotalaria striata</name>
    <dbReference type="NCBI Taxonomy" id="3830"/>
    <lineage>
        <taxon>Eukaryota</taxon>
        <taxon>Viridiplantae</taxon>
        <taxon>Streptophyta</taxon>
        <taxon>Embryophyta</taxon>
        <taxon>Tracheophyta</taxon>
        <taxon>Spermatophyta</taxon>
        <taxon>Magnoliopsida</taxon>
        <taxon>eudicotyledons</taxon>
        <taxon>Gunneridae</taxon>
        <taxon>Pentapetalae</taxon>
        <taxon>rosids</taxon>
        <taxon>fabids</taxon>
        <taxon>Fabales</taxon>
        <taxon>Fabaceae</taxon>
        <taxon>Papilionoideae</taxon>
        <taxon>50 kb inversion clade</taxon>
        <taxon>genistoids sensu lato</taxon>
        <taxon>core genistoids</taxon>
        <taxon>Crotalarieae</taxon>
        <taxon>Crotalaria</taxon>
    </lineage>
</organism>
<dbReference type="AlphaFoldDB" id="A0AAN9EMD2"/>
<evidence type="ECO:0000313" key="3">
    <source>
        <dbReference type="Proteomes" id="UP001372338"/>
    </source>
</evidence>
<dbReference type="InterPro" id="IPR031142">
    <property type="entry name" value="SPX_prot"/>
</dbReference>
<dbReference type="PANTHER" id="PTHR45978">
    <property type="entry name" value="SPX DOMAIN-CONTAINING PROTEIN 3"/>
    <property type="match status" value="1"/>
</dbReference>
<dbReference type="CDD" id="cd14481">
    <property type="entry name" value="SPX_AtSPX1_like"/>
    <property type="match status" value="1"/>
</dbReference>
<feature type="domain" description="SPX" evidence="1">
    <location>
        <begin position="1"/>
        <end position="159"/>
    </location>
</feature>
<accession>A0AAN9EMD2</accession>
<dbReference type="Proteomes" id="UP001372338">
    <property type="component" value="Unassembled WGS sequence"/>
</dbReference>
<dbReference type="InterPro" id="IPR004331">
    <property type="entry name" value="SPX_dom"/>
</dbReference>
<dbReference type="EMBL" id="JAYWIO010000006">
    <property type="protein sequence ID" value="KAK7256548.1"/>
    <property type="molecule type" value="Genomic_DNA"/>
</dbReference>
<protein>
    <recommendedName>
        <fullName evidence="1">SPX domain-containing protein</fullName>
    </recommendedName>
</protein>
<dbReference type="GO" id="GO:0016036">
    <property type="term" value="P:cellular response to phosphate starvation"/>
    <property type="evidence" value="ECO:0007669"/>
    <property type="project" value="InterPro"/>
</dbReference>
<keyword evidence="3" id="KW-1185">Reference proteome</keyword>
<dbReference type="Pfam" id="PF03105">
    <property type="entry name" value="SPX"/>
    <property type="match status" value="2"/>
</dbReference>
<name>A0AAN9EMD2_CROPI</name>
<sequence>MKFGKLLKQQVQVTLPDWRDKFLSYKQLKMLVRLMQAAAALNGSLEFGKAEAVFFYLLNSEIDKFKDFFIDKEEEFIILHKELQQRNKEVVDLFGPNGSQPSETCYKDEMTKLRKEMVDFHGEMVHLVNYSNVNYTGLAKILKKYKKRTGGFKRLPFIQKVLEHLCFTTDLISKLMKEFESKISELFPIDEEIERANEVIMLDGEGIFKNTVEALLTSQENCVILVKDNSVEPGSGGSTPVCKPT</sequence>
<gene>
    <name evidence="2" type="ORF">RIF29_30001</name>
</gene>
<comment type="caution">
    <text evidence="2">The sequence shown here is derived from an EMBL/GenBank/DDBJ whole genome shotgun (WGS) entry which is preliminary data.</text>
</comment>
<evidence type="ECO:0000313" key="2">
    <source>
        <dbReference type="EMBL" id="KAK7256548.1"/>
    </source>
</evidence>